<reference evidence="2" key="1">
    <citation type="submission" date="2020-08" db="EMBL/GenBank/DDBJ databases">
        <title>Genome sequencing and assembly of the red palm weevil Rhynchophorus ferrugineus.</title>
        <authorList>
            <person name="Dias G.B."/>
            <person name="Bergman C.M."/>
            <person name="Manee M."/>
        </authorList>
    </citation>
    <scope>NUCLEOTIDE SEQUENCE</scope>
    <source>
        <strain evidence="2">AA-2017</strain>
        <tissue evidence="2">Whole larva</tissue>
    </source>
</reference>
<evidence type="ECO:0000313" key="3">
    <source>
        <dbReference type="Proteomes" id="UP000625711"/>
    </source>
</evidence>
<sequence length="142" mass="15992">IPELTDNLITQLLNKISKSWDRIGSRPLSRNENKKNFPSLSPADFKLSPIKSNAHNQGVRIRQWGGARGGREKSLPEVPVNKYPEPNPGRGPIKDRATSKLSMHKMNTWGHTIPHSSILLCSQLFVFWNPDGWVGRTFGIRA</sequence>
<accession>A0A834I8I5</accession>
<gene>
    <name evidence="2" type="ORF">GWI33_010336</name>
</gene>
<keyword evidence="3" id="KW-1185">Reference proteome</keyword>
<dbReference type="AlphaFoldDB" id="A0A834I8I5"/>
<comment type="caution">
    <text evidence="2">The sequence shown here is derived from an EMBL/GenBank/DDBJ whole genome shotgun (WGS) entry which is preliminary data.</text>
</comment>
<feature type="non-terminal residue" evidence="2">
    <location>
        <position position="1"/>
    </location>
</feature>
<dbReference type="EMBL" id="JAACXV010006828">
    <property type="protein sequence ID" value="KAF7276425.1"/>
    <property type="molecule type" value="Genomic_DNA"/>
</dbReference>
<organism evidence="2 3">
    <name type="scientific">Rhynchophorus ferrugineus</name>
    <name type="common">Red palm weevil</name>
    <name type="synonym">Curculio ferrugineus</name>
    <dbReference type="NCBI Taxonomy" id="354439"/>
    <lineage>
        <taxon>Eukaryota</taxon>
        <taxon>Metazoa</taxon>
        <taxon>Ecdysozoa</taxon>
        <taxon>Arthropoda</taxon>
        <taxon>Hexapoda</taxon>
        <taxon>Insecta</taxon>
        <taxon>Pterygota</taxon>
        <taxon>Neoptera</taxon>
        <taxon>Endopterygota</taxon>
        <taxon>Coleoptera</taxon>
        <taxon>Polyphaga</taxon>
        <taxon>Cucujiformia</taxon>
        <taxon>Curculionidae</taxon>
        <taxon>Dryophthorinae</taxon>
        <taxon>Rhynchophorus</taxon>
    </lineage>
</organism>
<feature type="compositionally biased region" description="Basic and acidic residues" evidence="1">
    <location>
        <begin position="23"/>
        <end position="35"/>
    </location>
</feature>
<evidence type="ECO:0000256" key="1">
    <source>
        <dbReference type="SAM" id="MobiDB-lite"/>
    </source>
</evidence>
<feature type="region of interest" description="Disordered" evidence="1">
    <location>
        <begin position="23"/>
        <end position="97"/>
    </location>
</feature>
<name>A0A834I8I5_RHYFE</name>
<protein>
    <submittedName>
        <fullName evidence="2">Uncharacterized protein</fullName>
    </submittedName>
</protein>
<evidence type="ECO:0000313" key="2">
    <source>
        <dbReference type="EMBL" id="KAF7276425.1"/>
    </source>
</evidence>
<proteinExistence type="predicted"/>
<dbReference type="Proteomes" id="UP000625711">
    <property type="component" value="Unassembled WGS sequence"/>
</dbReference>